<accession>A0ABR3IXT2</accession>
<keyword evidence="10" id="KW-1185">Reference proteome</keyword>
<evidence type="ECO:0000256" key="2">
    <source>
        <dbReference type="ARBA" id="ARBA00022552"/>
    </source>
</evidence>
<dbReference type="EMBL" id="JASNQZ010000014">
    <property type="protein sequence ID" value="KAL0948181.1"/>
    <property type="molecule type" value="Genomic_DNA"/>
</dbReference>
<evidence type="ECO:0000256" key="1">
    <source>
        <dbReference type="ARBA" id="ARBA00009258"/>
    </source>
</evidence>
<dbReference type="InterPro" id="IPR015507">
    <property type="entry name" value="rRNA-MeTfrase_E"/>
</dbReference>
<dbReference type="Pfam" id="PF01728">
    <property type="entry name" value="FtsJ"/>
    <property type="match status" value="2"/>
</dbReference>
<evidence type="ECO:0000256" key="4">
    <source>
        <dbReference type="ARBA" id="ARBA00022679"/>
    </source>
</evidence>
<dbReference type="Proteomes" id="UP001556367">
    <property type="component" value="Unassembled WGS sequence"/>
</dbReference>
<evidence type="ECO:0000313" key="9">
    <source>
        <dbReference type="EMBL" id="KAL0948181.1"/>
    </source>
</evidence>
<dbReference type="SUPFAM" id="SSF53335">
    <property type="entry name" value="S-adenosyl-L-methionine-dependent methyltransferases"/>
    <property type="match status" value="2"/>
</dbReference>
<feature type="region of interest" description="Disordered" evidence="7">
    <location>
        <begin position="97"/>
        <end position="131"/>
    </location>
</feature>
<sequence>MAFRQSVPLWKSVTPSSRAWIARQYRDPYVRNRLSDPAAYRSRSAFKLLEIDEAFSFLTKPHVQSVVDLGAAPGGWSQVVAGKLGWTVDSLDALPSTSIDPLSAEEPSNSATWSELSSDVGRGQAEITDPEESVRIPARWTKKRAPKVLKPQEVLHSYDPLGIDDEVYEGRGNIVAVDLLNMQPIRGVHTLQHDFLSSRAEALIKSLLTVRENPEGRADIILSDMAANMTGNTTRDTESSLEICEAVFAFAHRNIRSAASIGKRRGGTLLIKHFVHPLLQDFREKYLERNFYDVKYIKPKASRSESSEAYWLCQGWKGRR</sequence>
<evidence type="ECO:0000256" key="3">
    <source>
        <dbReference type="ARBA" id="ARBA00022603"/>
    </source>
</evidence>
<gene>
    <name evidence="9" type="ORF">HGRIS_010792</name>
</gene>
<dbReference type="InterPro" id="IPR050082">
    <property type="entry name" value="RNA_methyltr_RlmE"/>
</dbReference>
<keyword evidence="3" id="KW-0489">Methyltransferase</keyword>
<feature type="compositionally biased region" description="Polar residues" evidence="7">
    <location>
        <begin position="97"/>
        <end position="117"/>
    </location>
</feature>
<evidence type="ECO:0000256" key="6">
    <source>
        <dbReference type="ARBA" id="ARBA00041184"/>
    </source>
</evidence>
<dbReference type="Gene3D" id="3.40.50.150">
    <property type="entry name" value="Vaccinia Virus protein VP39"/>
    <property type="match status" value="1"/>
</dbReference>
<reference evidence="10" key="1">
    <citation type="submission" date="2024-06" db="EMBL/GenBank/DDBJ databases">
        <title>Multi-omics analyses provide insights into the biosynthesis of the anticancer antibiotic pleurotin in Hohenbuehelia grisea.</title>
        <authorList>
            <person name="Weaver J.A."/>
            <person name="Alberti F."/>
        </authorList>
    </citation>
    <scope>NUCLEOTIDE SEQUENCE [LARGE SCALE GENOMIC DNA]</scope>
    <source>
        <strain evidence="10">T-177</strain>
    </source>
</reference>
<name>A0ABR3IXT2_9AGAR</name>
<dbReference type="InterPro" id="IPR002877">
    <property type="entry name" value="RNA_MeTrfase_FtsJ_dom"/>
</dbReference>
<feature type="domain" description="Ribosomal RNA methyltransferase FtsJ" evidence="8">
    <location>
        <begin position="170"/>
        <end position="315"/>
    </location>
</feature>
<organism evidence="9 10">
    <name type="scientific">Hohenbuehelia grisea</name>
    <dbReference type="NCBI Taxonomy" id="104357"/>
    <lineage>
        <taxon>Eukaryota</taxon>
        <taxon>Fungi</taxon>
        <taxon>Dikarya</taxon>
        <taxon>Basidiomycota</taxon>
        <taxon>Agaricomycotina</taxon>
        <taxon>Agaricomycetes</taxon>
        <taxon>Agaricomycetidae</taxon>
        <taxon>Agaricales</taxon>
        <taxon>Pleurotineae</taxon>
        <taxon>Pleurotaceae</taxon>
        <taxon>Hohenbuehelia</taxon>
    </lineage>
</organism>
<evidence type="ECO:0000256" key="5">
    <source>
        <dbReference type="ARBA" id="ARBA00022691"/>
    </source>
</evidence>
<keyword evidence="4" id="KW-0808">Transferase</keyword>
<proteinExistence type="inferred from homology"/>
<comment type="caution">
    <text evidence="9">The sequence shown here is derived from an EMBL/GenBank/DDBJ whole genome shotgun (WGS) entry which is preliminary data.</text>
</comment>
<dbReference type="InterPro" id="IPR029063">
    <property type="entry name" value="SAM-dependent_MTases_sf"/>
</dbReference>
<evidence type="ECO:0000313" key="10">
    <source>
        <dbReference type="Proteomes" id="UP001556367"/>
    </source>
</evidence>
<evidence type="ECO:0000256" key="7">
    <source>
        <dbReference type="SAM" id="MobiDB-lite"/>
    </source>
</evidence>
<evidence type="ECO:0000259" key="8">
    <source>
        <dbReference type="Pfam" id="PF01728"/>
    </source>
</evidence>
<keyword evidence="2" id="KW-0698">rRNA processing</keyword>
<keyword evidence="5" id="KW-0949">S-adenosyl-L-methionine</keyword>
<comment type="similarity">
    <text evidence="1">Belongs to the class I-like SAM-binding methyltransferase superfamily. RNA methyltransferase RlmE family.</text>
</comment>
<dbReference type="HAMAP" id="MF_01547">
    <property type="entry name" value="RNA_methyltr_E"/>
    <property type="match status" value="1"/>
</dbReference>
<feature type="domain" description="Ribosomal RNA methyltransferase FtsJ" evidence="8">
    <location>
        <begin position="40"/>
        <end position="96"/>
    </location>
</feature>
<protein>
    <recommendedName>
        <fullName evidence="6">rRNA methyltransferase 2, mitochondrial</fullName>
    </recommendedName>
</protein>
<dbReference type="PANTHER" id="PTHR10920:SF18">
    <property type="entry name" value="RRNA METHYLTRANSFERASE 2, MITOCHONDRIAL"/>
    <property type="match status" value="1"/>
</dbReference>
<dbReference type="PANTHER" id="PTHR10920">
    <property type="entry name" value="RIBOSOMAL RNA METHYLTRANSFERASE"/>
    <property type="match status" value="1"/>
</dbReference>